<reference evidence="3" key="1">
    <citation type="submission" date="2020-04" db="EMBL/GenBank/DDBJ databases">
        <authorList>
            <person name="Chiriac C."/>
            <person name="Salcher M."/>
            <person name="Ghai R."/>
            <person name="Kavagutti S V."/>
        </authorList>
    </citation>
    <scope>NUCLEOTIDE SEQUENCE</scope>
</reference>
<accession>A0A6J5LI02</accession>
<sequence length="59" mass="6524">MSHGGSRSGSGRKRANIDGNRVLKLRADGVSIREIAGRFKVTAATIQYFLNKHKEENPK</sequence>
<proteinExistence type="predicted"/>
<name>A0A6J5LI02_9CAUD</name>
<gene>
    <name evidence="3" type="ORF">UFOVP262_31</name>
    <name evidence="2" type="ORF">UFOVP90_9</name>
</gene>
<dbReference type="Gene3D" id="1.10.10.60">
    <property type="entry name" value="Homeodomain-like"/>
    <property type="match status" value="1"/>
</dbReference>
<dbReference type="InterPro" id="IPR009057">
    <property type="entry name" value="Homeodomain-like_sf"/>
</dbReference>
<evidence type="ECO:0000259" key="1">
    <source>
        <dbReference type="Pfam" id="PF02796"/>
    </source>
</evidence>
<organism evidence="3">
    <name type="scientific">uncultured Caudovirales phage</name>
    <dbReference type="NCBI Taxonomy" id="2100421"/>
    <lineage>
        <taxon>Viruses</taxon>
        <taxon>Duplodnaviria</taxon>
        <taxon>Heunggongvirae</taxon>
        <taxon>Uroviricota</taxon>
        <taxon>Caudoviricetes</taxon>
        <taxon>Peduoviridae</taxon>
        <taxon>Maltschvirus</taxon>
        <taxon>Maltschvirus maltsch</taxon>
    </lineage>
</organism>
<dbReference type="SUPFAM" id="SSF46689">
    <property type="entry name" value="Homeodomain-like"/>
    <property type="match status" value="1"/>
</dbReference>
<feature type="domain" description="Resolvase HTH" evidence="1">
    <location>
        <begin position="11"/>
        <end position="46"/>
    </location>
</feature>
<dbReference type="InterPro" id="IPR006120">
    <property type="entry name" value="Resolvase_HTH_dom"/>
</dbReference>
<evidence type="ECO:0000313" key="2">
    <source>
        <dbReference type="EMBL" id="CAB4126556.1"/>
    </source>
</evidence>
<dbReference type="EMBL" id="LR796276">
    <property type="protein sequence ID" value="CAB4133805.1"/>
    <property type="molecule type" value="Genomic_DNA"/>
</dbReference>
<evidence type="ECO:0000313" key="3">
    <source>
        <dbReference type="EMBL" id="CAB4133805.1"/>
    </source>
</evidence>
<dbReference type="Pfam" id="PF02796">
    <property type="entry name" value="HTH_7"/>
    <property type="match status" value="1"/>
</dbReference>
<dbReference type="GO" id="GO:0000150">
    <property type="term" value="F:DNA strand exchange activity"/>
    <property type="evidence" value="ECO:0007669"/>
    <property type="project" value="InterPro"/>
</dbReference>
<protein>
    <submittedName>
        <fullName evidence="3">Resolvase, HTH domain containing protein</fullName>
    </submittedName>
</protein>
<dbReference type="EMBL" id="LR796202">
    <property type="protein sequence ID" value="CAB4126556.1"/>
    <property type="molecule type" value="Genomic_DNA"/>
</dbReference>
<dbReference type="GO" id="GO:0003677">
    <property type="term" value="F:DNA binding"/>
    <property type="evidence" value="ECO:0007669"/>
    <property type="project" value="InterPro"/>
</dbReference>